<evidence type="ECO:0000313" key="4">
    <source>
        <dbReference type="Proteomes" id="UP000256964"/>
    </source>
</evidence>
<gene>
    <name evidence="3" type="ORF">OH76DRAFT_1427738</name>
</gene>
<dbReference type="STRING" id="139420.A0A371DUH2"/>
<feature type="chain" id="PRO_5016928269" evidence="2">
    <location>
        <begin position="23"/>
        <end position="227"/>
    </location>
</feature>
<feature type="non-terminal residue" evidence="3">
    <location>
        <position position="227"/>
    </location>
</feature>
<dbReference type="Proteomes" id="UP000256964">
    <property type="component" value="Unassembled WGS sequence"/>
</dbReference>
<keyword evidence="2" id="KW-0732">Signal</keyword>
<name>A0A371DUH2_9APHY</name>
<keyword evidence="4" id="KW-1185">Reference proteome</keyword>
<feature type="region of interest" description="Disordered" evidence="1">
    <location>
        <begin position="140"/>
        <end position="227"/>
    </location>
</feature>
<dbReference type="EMBL" id="KZ857381">
    <property type="protein sequence ID" value="RDX56161.1"/>
    <property type="molecule type" value="Genomic_DNA"/>
</dbReference>
<evidence type="ECO:0000313" key="3">
    <source>
        <dbReference type="EMBL" id="RDX56161.1"/>
    </source>
</evidence>
<evidence type="ECO:0000256" key="2">
    <source>
        <dbReference type="SAM" id="SignalP"/>
    </source>
</evidence>
<feature type="region of interest" description="Disordered" evidence="1">
    <location>
        <begin position="74"/>
        <end position="126"/>
    </location>
</feature>
<proteinExistence type="predicted"/>
<evidence type="ECO:0000256" key="1">
    <source>
        <dbReference type="SAM" id="MobiDB-lite"/>
    </source>
</evidence>
<feature type="compositionally biased region" description="Gly residues" evidence="1">
    <location>
        <begin position="182"/>
        <end position="196"/>
    </location>
</feature>
<dbReference type="AlphaFoldDB" id="A0A371DUH2"/>
<organism evidence="3 4">
    <name type="scientific">Lentinus brumalis</name>
    <dbReference type="NCBI Taxonomy" id="2498619"/>
    <lineage>
        <taxon>Eukaryota</taxon>
        <taxon>Fungi</taxon>
        <taxon>Dikarya</taxon>
        <taxon>Basidiomycota</taxon>
        <taxon>Agaricomycotina</taxon>
        <taxon>Agaricomycetes</taxon>
        <taxon>Polyporales</taxon>
        <taxon>Polyporaceae</taxon>
        <taxon>Lentinus</taxon>
    </lineage>
</organism>
<sequence length="227" mass="22033">MRSPVIAFSILAAAVSPSLVSGAPASPQLDNALTHNNAIPHNNAITRTQDISAHQVRRADAGPADSVTGLLKGVAPAAPAPAPTPSNDPAHRTQAMRKAKAQLDQPSTDMKVPAPPAAAPPTVAKKSKRAIDYGTAGGNAYSGAAMDSSGGDVYNDSDEGGITNDDGSNAAGGAGSSFSGFSFGGNGNGHGPGGNAYTGSTGASRGGNVVNTSEGGGGGGDGGSDID</sequence>
<accession>A0A371DUH2</accession>
<protein>
    <submittedName>
        <fullName evidence="3">Uncharacterized protein</fullName>
    </submittedName>
</protein>
<feature type="signal peptide" evidence="2">
    <location>
        <begin position="1"/>
        <end position="22"/>
    </location>
</feature>
<feature type="compositionally biased region" description="Gly residues" evidence="1">
    <location>
        <begin position="214"/>
        <end position="227"/>
    </location>
</feature>
<dbReference type="OrthoDB" id="2758303at2759"/>
<reference evidence="3 4" key="1">
    <citation type="journal article" date="2018" name="Biotechnol. Biofuels">
        <title>Integrative visual omics of the white-rot fungus Polyporus brumalis exposes the biotechnological potential of its oxidative enzymes for delignifying raw plant biomass.</title>
        <authorList>
            <person name="Miyauchi S."/>
            <person name="Rancon A."/>
            <person name="Drula E."/>
            <person name="Hage H."/>
            <person name="Chaduli D."/>
            <person name="Favel A."/>
            <person name="Grisel S."/>
            <person name="Henrissat B."/>
            <person name="Herpoel-Gimbert I."/>
            <person name="Ruiz-Duenas F.J."/>
            <person name="Chevret D."/>
            <person name="Hainaut M."/>
            <person name="Lin J."/>
            <person name="Wang M."/>
            <person name="Pangilinan J."/>
            <person name="Lipzen A."/>
            <person name="Lesage-Meessen L."/>
            <person name="Navarro D."/>
            <person name="Riley R."/>
            <person name="Grigoriev I.V."/>
            <person name="Zhou S."/>
            <person name="Raouche S."/>
            <person name="Rosso M.N."/>
        </authorList>
    </citation>
    <scope>NUCLEOTIDE SEQUENCE [LARGE SCALE GENOMIC DNA]</scope>
    <source>
        <strain evidence="3 4">BRFM 1820</strain>
    </source>
</reference>